<feature type="region of interest" description="Disordered" evidence="8">
    <location>
        <begin position="995"/>
        <end position="1074"/>
    </location>
</feature>
<dbReference type="GO" id="GO:0005886">
    <property type="term" value="C:plasma membrane"/>
    <property type="evidence" value="ECO:0007669"/>
    <property type="project" value="TreeGrafter"/>
</dbReference>
<evidence type="ECO:0000256" key="9">
    <source>
        <dbReference type="SAM" id="Phobius"/>
    </source>
</evidence>
<evidence type="ECO:0000313" key="11">
    <source>
        <dbReference type="EMBL" id="CRJ86678.1"/>
    </source>
</evidence>
<dbReference type="PANTHER" id="PTHR43029:SF4">
    <property type="entry name" value="AMMONIUM TRANSPORTER MEP1-RELATED"/>
    <property type="match status" value="1"/>
</dbReference>
<feature type="transmembrane region" description="Helical" evidence="9">
    <location>
        <begin position="1573"/>
        <end position="1595"/>
    </location>
</feature>
<keyword evidence="7" id="KW-0924">Ammonia transport</keyword>
<dbReference type="InterPro" id="IPR029020">
    <property type="entry name" value="Ammonium/urea_transptr"/>
</dbReference>
<feature type="transmembrane region" description="Helical" evidence="9">
    <location>
        <begin position="1670"/>
        <end position="1691"/>
    </location>
</feature>
<evidence type="ECO:0000313" key="12">
    <source>
        <dbReference type="Proteomes" id="UP000045706"/>
    </source>
</evidence>
<dbReference type="InterPro" id="IPR001905">
    <property type="entry name" value="Ammonium_transpt"/>
</dbReference>
<proteinExistence type="inferred from homology"/>
<keyword evidence="4 9" id="KW-0812">Transmembrane</keyword>
<dbReference type="InterPro" id="IPR017853">
    <property type="entry name" value="GH"/>
</dbReference>
<evidence type="ECO:0000256" key="5">
    <source>
        <dbReference type="ARBA" id="ARBA00022989"/>
    </source>
</evidence>
<feature type="transmembrane region" description="Helical" evidence="9">
    <location>
        <begin position="1607"/>
        <end position="1627"/>
    </location>
</feature>
<gene>
    <name evidence="11" type="ORF">BN1723_000168</name>
</gene>
<feature type="domain" description="Ammonium transporter AmtB-like" evidence="10">
    <location>
        <begin position="39"/>
        <end position="332"/>
    </location>
</feature>
<comment type="similarity">
    <text evidence="2">Belongs to the ammonia transporter channel (TC 1.A.11.2) family.</text>
</comment>
<feature type="transmembrane region" description="Helical" evidence="9">
    <location>
        <begin position="192"/>
        <end position="214"/>
    </location>
</feature>
<dbReference type="PROSITE" id="PS01219">
    <property type="entry name" value="AMMONIUM_TRANSP"/>
    <property type="match status" value="2"/>
</dbReference>
<feature type="transmembrane region" description="Helical" evidence="9">
    <location>
        <begin position="1770"/>
        <end position="1792"/>
    </location>
</feature>
<dbReference type="Gene3D" id="1.10.3430.10">
    <property type="entry name" value="Ammonium transporter AmtB like domains"/>
    <property type="match status" value="2"/>
</dbReference>
<accession>A0A0G4KE81</accession>
<evidence type="ECO:0000256" key="6">
    <source>
        <dbReference type="ARBA" id="ARBA00023136"/>
    </source>
</evidence>
<evidence type="ECO:0000256" key="3">
    <source>
        <dbReference type="ARBA" id="ARBA00022448"/>
    </source>
</evidence>
<evidence type="ECO:0000256" key="7">
    <source>
        <dbReference type="ARBA" id="ARBA00023177"/>
    </source>
</evidence>
<comment type="subcellular location">
    <subcellularLocation>
        <location evidence="1">Membrane</location>
        <topology evidence="1">Multi-pass membrane protein</topology>
    </subcellularLocation>
</comment>
<dbReference type="SUPFAM" id="SSF51445">
    <property type="entry name" value="(Trans)glycosidases"/>
    <property type="match status" value="1"/>
</dbReference>
<feature type="transmembrane region" description="Helical" evidence="9">
    <location>
        <begin position="1419"/>
        <end position="1440"/>
    </location>
</feature>
<dbReference type="InterPro" id="IPR014839">
    <property type="entry name" value="Crt10"/>
</dbReference>
<feature type="transmembrane region" description="Helical" evidence="9">
    <location>
        <begin position="127"/>
        <end position="146"/>
    </location>
</feature>
<protein>
    <recommendedName>
        <fullName evidence="10">Ammonium transporter AmtB-like domain-containing protein</fullName>
    </recommendedName>
</protein>
<dbReference type="InterPro" id="IPR024041">
    <property type="entry name" value="NH4_transpt_AmtB-like_dom"/>
</dbReference>
<dbReference type="FunFam" id="1.10.3430.10:FF:000003">
    <property type="entry name" value="Ammonium transporter"/>
    <property type="match status" value="1"/>
</dbReference>
<dbReference type="GO" id="GO:0000272">
    <property type="term" value="P:polysaccharide catabolic process"/>
    <property type="evidence" value="ECO:0007669"/>
    <property type="project" value="InterPro"/>
</dbReference>
<dbReference type="Pfam" id="PF00909">
    <property type="entry name" value="Ammonium_transp"/>
    <property type="match status" value="2"/>
</dbReference>
<keyword evidence="5 9" id="KW-1133">Transmembrane helix</keyword>
<keyword evidence="6 9" id="KW-0472">Membrane</keyword>
<dbReference type="EMBL" id="CVQI01000001">
    <property type="protein sequence ID" value="CRJ86678.1"/>
    <property type="molecule type" value="Genomic_DNA"/>
</dbReference>
<feature type="transmembrane region" description="Helical" evidence="9">
    <location>
        <begin position="1539"/>
        <end position="1561"/>
    </location>
</feature>
<evidence type="ECO:0000259" key="10">
    <source>
        <dbReference type="Pfam" id="PF00909"/>
    </source>
</evidence>
<feature type="compositionally biased region" description="Basic and acidic residues" evidence="8">
    <location>
        <begin position="1885"/>
        <end position="1895"/>
    </location>
</feature>
<feature type="compositionally biased region" description="Acidic residues" evidence="8">
    <location>
        <begin position="1062"/>
        <end position="1073"/>
    </location>
</feature>
<feature type="region of interest" description="Disordered" evidence="8">
    <location>
        <begin position="1"/>
        <end position="20"/>
    </location>
</feature>
<feature type="transmembrane region" description="Helical" evidence="9">
    <location>
        <begin position="1452"/>
        <end position="1469"/>
    </location>
</feature>
<feature type="domain" description="Ammonium transporter AmtB-like" evidence="10">
    <location>
        <begin position="1420"/>
        <end position="1824"/>
    </location>
</feature>
<feature type="transmembrane region" description="Helical" evidence="9">
    <location>
        <begin position="226"/>
        <end position="246"/>
    </location>
</feature>
<organism evidence="11 12">
    <name type="scientific">Verticillium longisporum</name>
    <name type="common">Verticillium dahliae var. longisporum</name>
    <dbReference type="NCBI Taxonomy" id="100787"/>
    <lineage>
        <taxon>Eukaryota</taxon>
        <taxon>Fungi</taxon>
        <taxon>Dikarya</taxon>
        <taxon>Ascomycota</taxon>
        <taxon>Pezizomycotina</taxon>
        <taxon>Sordariomycetes</taxon>
        <taxon>Hypocreomycetidae</taxon>
        <taxon>Glomerellales</taxon>
        <taxon>Plectosphaerellaceae</taxon>
        <taxon>Verticillium</taxon>
    </lineage>
</organism>
<evidence type="ECO:0000256" key="2">
    <source>
        <dbReference type="ARBA" id="ARBA00005887"/>
    </source>
</evidence>
<feature type="region of interest" description="Disordered" evidence="8">
    <location>
        <begin position="1857"/>
        <end position="1895"/>
    </location>
</feature>
<evidence type="ECO:0000256" key="4">
    <source>
        <dbReference type="ARBA" id="ARBA00022692"/>
    </source>
</evidence>
<feature type="compositionally biased region" description="Acidic residues" evidence="8">
    <location>
        <begin position="1003"/>
        <end position="1024"/>
    </location>
</feature>
<feature type="transmembrane region" description="Helical" evidence="9">
    <location>
        <begin position="289"/>
        <end position="310"/>
    </location>
</feature>
<dbReference type="InterPro" id="IPR018047">
    <property type="entry name" value="Ammonium_transpt_CS"/>
</dbReference>
<feature type="transmembrane region" description="Helical" evidence="9">
    <location>
        <begin position="71"/>
        <end position="88"/>
    </location>
</feature>
<name>A0A0G4KE81_VERLO</name>
<feature type="transmembrane region" description="Helical" evidence="9">
    <location>
        <begin position="158"/>
        <end position="180"/>
    </location>
</feature>
<feature type="transmembrane region" description="Helical" evidence="9">
    <location>
        <begin position="38"/>
        <end position="59"/>
    </location>
</feature>
<feature type="transmembrane region" description="Helical" evidence="9">
    <location>
        <begin position="1508"/>
        <end position="1527"/>
    </location>
</feature>
<dbReference type="NCBIfam" id="TIGR00836">
    <property type="entry name" value="amt"/>
    <property type="match status" value="1"/>
</dbReference>
<dbReference type="SUPFAM" id="SSF111352">
    <property type="entry name" value="Ammonium transporter"/>
    <property type="match status" value="2"/>
</dbReference>
<dbReference type="Pfam" id="PF08728">
    <property type="entry name" value="CRT10"/>
    <property type="match status" value="1"/>
</dbReference>
<reference evidence="12" key="1">
    <citation type="submission" date="2015-05" db="EMBL/GenBank/DDBJ databases">
        <authorList>
            <person name="Fogelqvist Johan"/>
        </authorList>
    </citation>
    <scope>NUCLEOTIDE SEQUENCE [LARGE SCALE GENOMIC DNA]</scope>
</reference>
<feature type="transmembrane region" description="Helical" evidence="9">
    <location>
        <begin position="1639"/>
        <end position="1658"/>
    </location>
</feature>
<sequence>MSYSWVGAPTEFNGTNPDTGGDSVTENLNQWYQSGDQAYILVSACMVLMMIPGIAFLYSGLARRKSALSQLWVAMMTFSVCVFQWYFWGYTLAFSETATNGFIGNMRHFGLKNTLGQPSPGSPLVPALLYSFYQMMFLAVTAALTAGATAERGRVIPCMVFIFFWATLVYCPLACWVWNVNGWAFNYGVLDYAGGGPVEIGSGMSALAYSWVLGRRNEKMMLNFRPHNISLITLGTVFLWFGWLGFNGGSAFGANLRAVMASWNSCLTAMFAAMAWCLLDYRLAKKWSLVGWCSGTISGLVAATPCSGFIPPWASIILGVVAGVACNFGTKTEEGWIRNWEAVMARFVANPLVIGADLRNEVRGVWGTMPWSKWAAAAERAGNRLLKMNPDWLIVVGGTESGNDLRGVAERPVRLDVPDRVVYSAHVYAWSGWGSLEGRFAKRGYASFVHAMRENWGYLVEGDRAPVWVGEFGAPRDPSMGDANYWQNLVRYLKVVDADFGYWAINPRKPKANTTETYALVEDDWKTPVLDYRMKDMAEMMKQGTHPGHGVLDSLDMRVGQLETMAYRPFREVTVGKCQVQTATARFGPDVIDVVRERDSDFHQSSNGTVQHDLTNGVPTGQFYTGGPPASVNGEPVSPERRVPQMPYYRNNLTALSQKYNLYFVAYENRLFVYRPRDVPRQTIPEDADLILATGPDRMSEYVGGTMDRRFSHQANAITTGFVGHQEIVLLVFDDGSVIAYYTKHIAEYVLHVRPPGAAASAVKAAPIPLPFFRENVGSSAWGVAVHQESRLIAVSSNRREVTVFAFGLSKQPGGAKKGHKHDFPATLVAGRKRNWRIVLLLGEEGHNIPNVSFWDDKNGLAEKVCAVDIYGNTWILDIWKPCTAPYRIAHSDQGSANMIRVPQGGWGVMVVPLTGAMRATTSSDAFGTKKPTTVEYEIRTAPGFAHTSVIDISESLNHVRDSPIHGLQLPATLLNMNPPNQLIAAIFGQGVGLGLDDSTSEHEDDDDDDEDDDEEEEDDDEGSEAGLVGDPIGMNLYSEHDVDGGAPLEPSDTPLSLASDGSEEYDDMEDALDSNSSGLVWPWELPGNSTIDLAEFAQLISPPLTGAVPLHPQMLENVAAQSKIIFQGTIDGRRLSPQKLHTAQNFWLDMLYLPHTGKVYAFQSSFHHKATFLRRSLEVNRNTTPQDPATLRDITSRACLLRTYTTDIEMRRLSTPHRAVICRSVTSAQPHHPVFRHMARLNMLLRVPELSLVIVGSAVGQVVLLTPTTGDRGVNFADERKGHAPQGTDWSTRHGFRVDWVLPTQTDEDAGRRPARPLYGIAVGPVQEGGAEGMLLARPDSKTTAGPGSRRYRLMLHYRDHTILSYELSRNDDYRLEIPIMSYSWVGAPTEFNGTNPDTGGDSATENLNQWYQSGDQAYILVSACMVLMMIPGIAFLYSGLARRKSALSQLWVAMMTFSVCVFQWYFWGYTLAFSETATNGFIGNMRHFGLKNTLGQPSPGSPLVPALLYSFYQMMFLAVTAALTAGATAERGRVIPCMVFIFFWATLVYCPLACWVWNVNGWAFNYGVLDYAGGGPVEIGSGMSALAYSWVLGRRNEKMMLNFRPHNISLITLGTVFLWFGWLGFNGGSAFGANLRAVMASWNSCLTAMFAAMAWCLLDYRLAKKWSLVGWCSGTISGLVAATPCSGFIPPWASIILGVVAGVACNFGTKVKFILKIDDSLDVFAEHGIGGIVGLIFNAFFATEYIIGLDGVNNGIQGGWIDGNWKQMYIQIAFIVAASAYSFVVSALIAKAIDMVPGLKLRASEEAELLGMDDDQHGEFSYDYVEVRRDFLAWTPHQTEPAGEGVRFVPQHGIEEHQVMADRNSNPSSPEPEVKAAPADSEAETKSEKTAAV</sequence>
<feature type="transmembrane region" description="Helical" evidence="9">
    <location>
        <begin position="258"/>
        <end position="277"/>
    </location>
</feature>
<keyword evidence="3" id="KW-0813">Transport</keyword>
<feature type="transmembrane region" description="Helical" evidence="9">
    <location>
        <begin position="1697"/>
        <end position="1717"/>
    </location>
</feature>
<dbReference type="GO" id="GO:0008519">
    <property type="term" value="F:ammonium channel activity"/>
    <property type="evidence" value="ECO:0007669"/>
    <property type="project" value="InterPro"/>
</dbReference>
<dbReference type="Proteomes" id="UP000045706">
    <property type="component" value="Unassembled WGS sequence"/>
</dbReference>
<evidence type="ECO:0000256" key="8">
    <source>
        <dbReference type="SAM" id="MobiDB-lite"/>
    </source>
</evidence>
<feature type="transmembrane region" description="Helical" evidence="9">
    <location>
        <begin position="1729"/>
        <end position="1750"/>
    </location>
</feature>
<dbReference type="GO" id="GO:0004553">
    <property type="term" value="F:hydrolase activity, hydrolyzing O-glycosyl compounds"/>
    <property type="evidence" value="ECO:0007669"/>
    <property type="project" value="InterPro"/>
</dbReference>
<evidence type="ECO:0000256" key="1">
    <source>
        <dbReference type="ARBA" id="ARBA00004141"/>
    </source>
</evidence>
<dbReference type="PANTHER" id="PTHR43029">
    <property type="entry name" value="AMMONIUM TRANSPORTER MEP2"/>
    <property type="match status" value="1"/>
</dbReference>